<dbReference type="Pfam" id="PF14846">
    <property type="entry name" value="DUF4485"/>
    <property type="match status" value="1"/>
</dbReference>
<keyword evidence="1" id="KW-0175">Coiled coil</keyword>
<accession>A0A6G0T2D7</accession>
<evidence type="ECO:0000259" key="2">
    <source>
        <dbReference type="Pfam" id="PF14846"/>
    </source>
</evidence>
<evidence type="ECO:0000313" key="4">
    <source>
        <dbReference type="Proteomes" id="UP000475862"/>
    </source>
</evidence>
<organism evidence="3 4">
    <name type="scientific">Aphis glycines</name>
    <name type="common">Soybean aphid</name>
    <dbReference type="NCBI Taxonomy" id="307491"/>
    <lineage>
        <taxon>Eukaryota</taxon>
        <taxon>Metazoa</taxon>
        <taxon>Ecdysozoa</taxon>
        <taxon>Arthropoda</taxon>
        <taxon>Hexapoda</taxon>
        <taxon>Insecta</taxon>
        <taxon>Pterygota</taxon>
        <taxon>Neoptera</taxon>
        <taxon>Paraneoptera</taxon>
        <taxon>Hemiptera</taxon>
        <taxon>Sternorrhyncha</taxon>
        <taxon>Aphidomorpha</taxon>
        <taxon>Aphidoidea</taxon>
        <taxon>Aphididae</taxon>
        <taxon>Aphidini</taxon>
        <taxon>Aphis</taxon>
        <taxon>Aphis</taxon>
    </lineage>
</organism>
<comment type="caution">
    <text evidence="3">The sequence shown here is derived from an EMBL/GenBank/DDBJ whole genome shotgun (WGS) entry which is preliminary data.</text>
</comment>
<name>A0A6G0T2D7_APHGL</name>
<sequence>MSSMEELPKIGKNITSDILTQHFFLYISHIKRAFDNFNQRMDKTIVQAWINKLMENPHPNNCKAIKRNMYLAQLIIHLYDGKLQAPFTRMPPNRPLEAFDELPFYGEPDTLMDYNVTPKLFNKELPLDELNHISSDERTYIAIQSLDEGFTIFGYVAVTIGHVDTGPLWLNSRGETIKSPIPTFQDLPVSSPLTENSQRIELDIMDKQASKGLDILTKEIWDVLSERHTPDIRERAGDFYRTLYTTIKQEMLDEQNNLHGTKCQDPFVKRLIFFLVEDLIAEGIRDTAMFRRVNQLSMLKKRVKAIIAEIETRQRFFEEIKKSLTMPKMQLYLHPSINCSSYISEMILREALKMIPTSKDFPLTQYPSCVVKIFKIMIVNEKKRIIQLIKMRYENVISEMYRDLKDSIRRGLSDYQAARNEWLRVWRVIREYEEVLKIEDLKLTVNYKNINNTFLEIIKNEIDIAKRRFKNTKEKTNKLENEIYLLNKKIHERNEILILEKMHSEEQEKMYKDEITNENIEIQLRIATIDHLKAIIH</sequence>
<reference evidence="3 4" key="1">
    <citation type="submission" date="2019-08" db="EMBL/GenBank/DDBJ databases">
        <title>The genome of the soybean aphid Biotype 1, its phylome, world population structure and adaptation to the North American continent.</title>
        <authorList>
            <person name="Giordano R."/>
            <person name="Donthu R.K."/>
            <person name="Hernandez A.G."/>
            <person name="Wright C.L."/>
            <person name="Zimin A.V."/>
        </authorList>
    </citation>
    <scope>NUCLEOTIDE SEQUENCE [LARGE SCALE GENOMIC DNA]</scope>
    <source>
        <tissue evidence="3">Whole aphids</tissue>
    </source>
</reference>
<evidence type="ECO:0000256" key="1">
    <source>
        <dbReference type="SAM" id="Coils"/>
    </source>
</evidence>
<dbReference type="InterPro" id="IPR027831">
    <property type="entry name" value="DUF4485"/>
</dbReference>
<proteinExistence type="predicted"/>
<evidence type="ECO:0000313" key="3">
    <source>
        <dbReference type="EMBL" id="KAE9524568.1"/>
    </source>
</evidence>
<dbReference type="EMBL" id="VYZN01000065">
    <property type="protein sequence ID" value="KAE9524568.1"/>
    <property type="molecule type" value="Genomic_DNA"/>
</dbReference>
<protein>
    <recommendedName>
        <fullName evidence="2">DUF4485 domain-containing protein</fullName>
    </recommendedName>
</protein>
<keyword evidence="4" id="KW-1185">Reference proteome</keyword>
<dbReference type="OrthoDB" id="6623662at2759"/>
<dbReference type="Proteomes" id="UP000475862">
    <property type="component" value="Unassembled WGS sequence"/>
</dbReference>
<dbReference type="AlphaFoldDB" id="A0A6G0T2D7"/>
<gene>
    <name evidence="3" type="ORF">AGLY_014618</name>
</gene>
<feature type="domain" description="DUF4485" evidence="2">
    <location>
        <begin position="20"/>
        <end position="101"/>
    </location>
</feature>
<feature type="coiled-coil region" evidence="1">
    <location>
        <begin position="455"/>
        <end position="482"/>
    </location>
</feature>